<dbReference type="GO" id="GO:0008270">
    <property type="term" value="F:zinc ion binding"/>
    <property type="evidence" value="ECO:0007669"/>
    <property type="project" value="UniProtKB-KW"/>
</dbReference>
<dbReference type="PANTHER" id="PTHR31992:SF97">
    <property type="entry name" value="DOF ZINC FINGER PROTEIN"/>
    <property type="match status" value="1"/>
</dbReference>
<keyword evidence="1" id="KW-0479">Metal-binding</keyword>
<evidence type="ECO:0000256" key="3">
    <source>
        <dbReference type="ARBA" id="ARBA00022833"/>
    </source>
</evidence>
<reference evidence="10" key="1">
    <citation type="submission" date="2020-06" db="EMBL/GenBank/DDBJ databases">
        <authorList>
            <person name="Li T."/>
            <person name="Hu X."/>
            <person name="Zhang T."/>
            <person name="Song X."/>
            <person name="Zhang H."/>
            <person name="Dai N."/>
            <person name="Sheng W."/>
            <person name="Hou X."/>
            <person name="Wei L."/>
        </authorList>
    </citation>
    <scope>NUCLEOTIDE SEQUENCE</scope>
    <source>
        <strain evidence="10">KEN1</strain>
        <tissue evidence="10">Leaf</tissue>
    </source>
</reference>
<evidence type="ECO:0000256" key="8">
    <source>
        <dbReference type="SAM" id="MobiDB-lite"/>
    </source>
</evidence>
<name>A0AAW2WMP7_9LAMI</name>
<keyword evidence="7" id="KW-0539">Nucleus</keyword>
<evidence type="ECO:0000256" key="4">
    <source>
        <dbReference type="ARBA" id="ARBA00023015"/>
    </source>
</evidence>
<feature type="region of interest" description="Disordered" evidence="8">
    <location>
        <begin position="1"/>
        <end position="49"/>
    </location>
</feature>
<dbReference type="AlphaFoldDB" id="A0AAW2WMP7"/>
<sequence>MGLSSKQVSGDQGPDWGRTLLQSGAAELPKPPSIRRQQPLQQQSSEPLKCPRCASTNTKFCYYNQISASPFSANLARGTGLRVALSETFPLAVAAKHSVQDYFKSRNHHFRHRSPTPHHHAPARTPQFSLYW</sequence>
<dbReference type="GO" id="GO:0003677">
    <property type="term" value="F:DNA binding"/>
    <property type="evidence" value="ECO:0007669"/>
    <property type="project" value="UniProtKB-KW"/>
</dbReference>
<evidence type="ECO:0000259" key="9">
    <source>
        <dbReference type="Pfam" id="PF02701"/>
    </source>
</evidence>
<keyword evidence="6" id="KW-0804">Transcription</keyword>
<protein>
    <recommendedName>
        <fullName evidence="9">Dof-type domain-containing protein</fullName>
    </recommendedName>
</protein>
<dbReference type="GO" id="GO:0003700">
    <property type="term" value="F:DNA-binding transcription factor activity"/>
    <property type="evidence" value="ECO:0007669"/>
    <property type="project" value="InterPro"/>
</dbReference>
<keyword evidence="5" id="KW-0238">DNA-binding</keyword>
<organism evidence="10">
    <name type="scientific">Sesamum latifolium</name>
    <dbReference type="NCBI Taxonomy" id="2727402"/>
    <lineage>
        <taxon>Eukaryota</taxon>
        <taxon>Viridiplantae</taxon>
        <taxon>Streptophyta</taxon>
        <taxon>Embryophyta</taxon>
        <taxon>Tracheophyta</taxon>
        <taxon>Spermatophyta</taxon>
        <taxon>Magnoliopsida</taxon>
        <taxon>eudicotyledons</taxon>
        <taxon>Gunneridae</taxon>
        <taxon>Pentapetalae</taxon>
        <taxon>asterids</taxon>
        <taxon>lamiids</taxon>
        <taxon>Lamiales</taxon>
        <taxon>Pedaliaceae</taxon>
        <taxon>Sesamum</taxon>
    </lineage>
</organism>
<dbReference type="Pfam" id="PF02701">
    <property type="entry name" value="Zn_ribbon_Dof"/>
    <property type="match status" value="1"/>
</dbReference>
<dbReference type="PANTHER" id="PTHR31992">
    <property type="entry name" value="DOF ZINC FINGER PROTEIN DOF1.4-RELATED"/>
    <property type="match status" value="1"/>
</dbReference>
<evidence type="ECO:0000256" key="7">
    <source>
        <dbReference type="ARBA" id="ARBA00023242"/>
    </source>
</evidence>
<evidence type="ECO:0000256" key="2">
    <source>
        <dbReference type="ARBA" id="ARBA00022771"/>
    </source>
</evidence>
<evidence type="ECO:0000256" key="5">
    <source>
        <dbReference type="ARBA" id="ARBA00023125"/>
    </source>
</evidence>
<feature type="compositionally biased region" description="Polar residues" evidence="8">
    <location>
        <begin position="1"/>
        <end position="10"/>
    </location>
</feature>
<keyword evidence="3" id="KW-0862">Zinc</keyword>
<dbReference type="InterPro" id="IPR003851">
    <property type="entry name" value="Znf_Dof"/>
</dbReference>
<feature type="compositionally biased region" description="Low complexity" evidence="8">
    <location>
        <begin position="35"/>
        <end position="48"/>
    </location>
</feature>
<accession>A0AAW2WMP7</accession>
<evidence type="ECO:0000256" key="6">
    <source>
        <dbReference type="ARBA" id="ARBA00023163"/>
    </source>
</evidence>
<proteinExistence type="predicted"/>
<keyword evidence="2" id="KW-0863">Zinc-finger</keyword>
<keyword evidence="4" id="KW-0805">Transcription regulation</keyword>
<comment type="caution">
    <text evidence="10">The sequence shown here is derived from an EMBL/GenBank/DDBJ whole genome shotgun (WGS) entry which is preliminary data.</text>
</comment>
<feature type="domain" description="Dof-type" evidence="9">
    <location>
        <begin position="47"/>
        <end position="68"/>
    </location>
</feature>
<dbReference type="InterPro" id="IPR045174">
    <property type="entry name" value="Dof"/>
</dbReference>
<reference evidence="10" key="2">
    <citation type="journal article" date="2024" name="Plant">
        <title>Genomic evolution and insights into agronomic trait innovations of Sesamum species.</title>
        <authorList>
            <person name="Miao H."/>
            <person name="Wang L."/>
            <person name="Qu L."/>
            <person name="Liu H."/>
            <person name="Sun Y."/>
            <person name="Le M."/>
            <person name="Wang Q."/>
            <person name="Wei S."/>
            <person name="Zheng Y."/>
            <person name="Lin W."/>
            <person name="Duan Y."/>
            <person name="Cao H."/>
            <person name="Xiong S."/>
            <person name="Wang X."/>
            <person name="Wei L."/>
            <person name="Li C."/>
            <person name="Ma Q."/>
            <person name="Ju M."/>
            <person name="Zhao R."/>
            <person name="Li G."/>
            <person name="Mu C."/>
            <person name="Tian Q."/>
            <person name="Mei H."/>
            <person name="Zhang T."/>
            <person name="Gao T."/>
            <person name="Zhang H."/>
        </authorList>
    </citation>
    <scope>NUCLEOTIDE SEQUENCE</scope>
    <source>
        <strain evidence="10">KEN1</strain>
    </source>
</reference>
<gene>
    <name evidence="10" type="ORF">Slati_2002500</name>
</gene>
<evidence type="ECO:0000313" key="10">
    <source>
        <dbReference type="EMBL" id="KAL0442798.1"/>
    </source>
</evidence>
<dbReference type="EMBL" id="JACGWN010000007">
    <property type="protein sequence ID" value="KAL0442798.1"/>
    <property type="molecule type" value="Genomic_DNA"/>
</dbReference>
<evidence type="ECO:0000256" key="1">
    <source>
        <dbReference type="ARBA" id="ARBA00022723"/>
    </source>
</evidence>